<dbReference type="Pfam" id="PF00856">
    <property type="entry name" value="SET"/>
    <property type="match status" value="1"/>
</dbReference>
<dbReference type="EMBL" id="HBNR01084395">
    <property type="protein sequence ID" value="CAE4661984.1"/>
    <property type="molecule type" value="Transcribed_RNA"/>
</dbReference>
<dbReference type="PANTHER" id="PTHR47332:SF2">
    <property type="entry name" value="SET-6"/>
    <property type="match status" value="1"/>
</dbReference>
<dbReference type="CDD" id="cd20071">
    <property type="entry name" value="SET_SMYD"/>
    <property type="match status" value="1"/>
</dbReference>
<dbReference type="InterPro" id="IPR001214">
    <property type="entry name" value="SET_dom"/>
</dbReference>
<evidence type="ECO:0000256" key="1">
    <source>
        <dbReference type="SAM" id="MobiDB-lite"/>
    </source>
</evidence>
<dbReference type="SUPFAM" id="SSF82199">
    <property type="entry name" value="SET domain"/>
    <property type="match status" value="1"/>
</dbReference>
<organism evidence="3">
    <name type="scientific">Alexandrium monilatum</name>
    <dbReference type="NCBI Taxonomy" id="311494"/>
    <lineage>
        <taxon>Eukaryota</taxon>
        <taxon>Sar</taxon>
        <taxon>Alveolata</taxon>
        <taxon>Dinophyceae</taxon>
        <taxon>Gonyaulacales</taxon>
        <taxon>Pyrocystaceae</taxon>
        <taxon>Alexandrium</taxon>
    </lineage>
</organism>
<gene>
    <name evidence="3" type="ORF">AMON00008_LOCUS60438</name>
</gene>
<proteinExistence type="predicted"/>
<sequence>MGPSADRGTLRAPWFCHRPVPIPRQPQSGTGGGRPGHVRLARASDTRPLQTREGHPAAAAAVVAAAVAGAVGPSGCARVVDGGARQATAGARSGWGTPRAALRAAGAAREVEAGADSDDVRVAQTDDGRGRCLVARCGVPAGGTVVTEHPLMVCRRGASSKALARQLQRLRPRHRRAFLDLAAEAWNRRAIAGSDGDGTEEQVARIVRTNGVGIPEDRISVCRLVSRANHSCHPNAMLRPELSGAVRIVATRPIAEREEVLVSYLSGEDLLRPTAFRRERLRRGPWRFACRCRRCEAPDRARGMRCPACGGGPLLPPPPPPPVPAADVAATAAAAAASQVPPGAWASCPSCGVPAPSAGELEEAEGVWEYRLLKTQREGPGARGASQAAVALHAELLSGRGPLPCPSPTCHWIGAEAAWTAMEAHLSSGRFLAASSAARQLAAFVQYVRGDALTPIRAEARAVRATSAIKAGMRWEAAGHHSRASRAKAVGRAHCELALAEASQLLGNSHEMVRWISSLRSRY</sequence>
<dbReference type="InterPro" id="IPR053185">
    <property type="entry name" value="SET_domain_protein"/>
</dbReference>
<feature type="region of interest" description="Disordered" evidence="1">
    <location>
        <begin position="1"/>
        <end position="39"/>
    </location>
</feature>
<dbReference type="PROSITE" id="PS50280">
    <property type="entry name" value="SET"/>
    <property type="match status" value="1"/>
</dbReference>
<accession>A0A7S4T4C2</accession>
<feature type="domain" description="SET" evidence="2">
    <location>
        <begin position="118"/>
        <end position="265"/>
    </location>
</feature>
<protein>
    <recommendedName>
        <fullName evidence="2">SET domain-containing protein</fullName>
    </recommendedName>
</protein>
<dbReference type="Gene3D" id="2.170.270.10">
    <property type="entry name" value="SET domain"/>
    <property type="match status" value="1"/>
</dbReference>
<evidence type="ECO:0000313" key="3">
    <source>
        <dbReference type="EMBL" id="CAE4661984.1"/>
    </source>
</evidence>
<dbReference type="SMART" id="SM00317">
    <property type="entry name" value="SET"/>
    <property type="match status" value="1"/>
</dbReference>
<dbReference type="AlphaFoldDB" id="A0A7S4T4C2"/>
<dbReference type="InterPro" id="IPR046341">
    <property type="entry name" value="SET_dom_sf"/>
</dbReference>
<dbReference type="PANTHER" id="PTHR47332">
    <property type="entry name" value="SET DOMAIN-CONTAINING PROTEIN 5"/>
    <property type="match status" value="1"/>
</dbReference>
<reference evidence="3" key="1">
    <citation type="submission" date="2021-01" db="EMBL/GenBank/DDBJ databases">
        <authorList>
            <person name="Corre E."/>
            <person name="Pelletier E."/>
            <person name="Niang G."/>
            <person name="Scheremetjew M."/>
            <person name="Finn R."/>
            <person name="Kale V."/>
            <person name="Holt S."/>
            <person name="Cochrane G."/>
            <person name="Meng A."/>
            <person name="Brown T."/>
            <person name="Cohen L."/>
        </authorList>
    </citation>
    <scope>NUCLEOTIDE SEQUENCE</scope>
    <source>
        <strain evidence="3">CCMP3105</strain>
    </source>
</reference>
<evidence type="ECO:0000259" key="2">
    <source>
        <dbReference type="PROSITE" id="PS50280"/>
    </source>
</evidence>
<name>A0A7S4T4C2_9DINO</name>